<organism evidence="3 4">
    <name type="scientific">Aquisphaera giovannonii</name>
    <dbReference type="NCBI Taxonomy" id="406548"/>
    <lineage>
        <taxon>Bacteria</taxon>
        <taxon>Pseudomonadati</taxon>
        <taxon>Planctomycetota</taxon>
        <taxon>Planctomycetia</taxon>
        <taxon>Isosphaerales</taxon>
        <taxon>Isosphaeraceae</taxon>
        <taxon>Aquisphaera</taxon>
    </lineage>
</organism>
<gene>
    <name evidence="3" type="ORF">OJF2_22280</name>
</gene>
<dbReference type="AlphaFoldDB" id="A0A5B9VZE5"/>
<feature type="domain" description="DUF7670" evidence="2">
    <location>
        <begin position="6"/>
        <end position="118"/>
    </location>
</feature>
<keyword evidence="1" id="KW-1133">Transmembrane helix</keyword>
<evidence type="ECO:0000313" key="3">
    <source>
        <dbReference type="EMBL" id="QEH33722.1"/>
    </source>
</evidence>
<accession>A0A5B9VZE5</accession>
<feature type="transmembrane region" description="Helical" evidence="1">
    <location>
        <begin position="92"/>
        <end position="113"/>
    </location>
</feature>
<dbReference type="RefSeq" id="WP_148593733.1">
    <property type="nucleotide sequence ID" value="NZ_CP042997.1"/>
</dbReference>
<keyword evidence="1" id="KW-0472">Membrane</keyword>
<dbReference type="Proteomes" id="UP000324233">
    <property type="component" value="Chromosome"/>
</dbReference>
<dbReference type="Pfam" id="PF24709">
    <property type="entry name" value="DUF7670"/>
    <property type="match status" value="1"/>
</dbReference>
<name>A0A5B9VZE5_9BACT</name>
<evidence type="ECO:0000259" key="2">
    <source>
        <dbReference type="Pfam" id="PF24709"/>
    </source>
</evidence>
<sequence>MNPAWGAILHWTPRVLGCGFVLFVAMFALDVFDETHGLLETLLELIIHLIPAAFALVAVAISWRWPGAGALLFGGLGASYIAMVWGRGHWTWYVAIAGPCFLLGLLFLADALARARLRAG</sequence>
<dbReference type="KEGG" id="agv:OJF2_22280"/>
<protein>
    <recommendedName>
        <fullName evidence="2">DUF7670 domain-containing protein</fullName>
    </recommendedName>
</protein>
<reference evidence="3 4" key="1">
    <citation type="submission" date="2019-08" db="EMBL/GenBank/DDBJ databases">
        <title>Deep-cultivation of Planctomycetes and their phenomic and genomic characterization uncovers novel biology.</title>
        <authorList>
            <person name="Wiegand S."/>
            <person name="Jogler M."/>
            <person name="Boedeker C."/>
            <person name="Pinto D."/>
            <person name="Vollmers J."/>
            <person name="Rivas-Marin E."/>
            <person name="Kohn T."/>
            <person name="Peeters S.H."/>
            <person name="Heuer A."/>
            <person name="Rast P."/>
            <person name="Oberbeckmann S."/>
            <person name="Bunk B."/>
            <person name="Jeske O."/>
            <person name="Meyerdierks A."/>
            <person name="Storesund J.E."/>
            <person name="Kallscheuer N."/>
            <person name="Luecker S."/>
            <person name="Lage O.M."/>
            <person name="Pohl T."/>
            <person name="Merkel B.J."/>
            <person name="Hornburger P."/>
            <person name="Mueller R.-W."/>
            <person name="Bruemmer F."/>
            <person name="Labrenz M."/>
            <person name="Spormann A.M."/>
            <person name="Op den Camp H."/>
            <person name="Overmann J."/>
            <person name="Amann R."/>
            <person name="Jetten M.S.M."/>
            <person name="Mascher T."/>
            <person name="Medema M.H."/>
            <person name="Devos D.P."/>
            <person name="Kaster A.-K."/>
            <person name="Ovreas L."/>
            <person name="Rohde M."/>
            <person name="Galperin M.Y."/>
            <person name="Jogler C."/>
        </authorList>
    </citation>
    <scope>NUCLEOTIDE SEQUENCE [LARGE SCALE GENOMIC DNA]</scope>
    <source>
        <strain evidence="3 4">OJF2</strain>
    </source>
</reference>
<dbReference type="EMBL" id="CP042997">
    <property type="protein sequence ID" value="QEH33722.1"/>
    <property type="molecule type" value="Genomic_DNA"/>
</dbReference>
<keyword evidence="4" id="KW-1185">Reference proteome</keyword>
<keyword evidence="1" id="KW-0812">Transmembrane</keyword>
<dbReference type="InterPro" id="IPR056087">
    <property type="entry name" value="DUF7670"/>
</dbReference>
<evidence type="ECO:0000256" key="1">
    <source>
        <dbReference type="SAM" id="Phobius"/>
    </source>
</evidence>
<feature type="transmembrane region" description="Helical" evidence="1">
    <location>
        <begin position="12"/>
        <end position="29"/>
    </location>
</feature>
<feature type="transmembrane region" description="Helical" evidence="1">
    <location>
        <begin position="41"/>
        <end position="61"/>
    </location>
</feature>
<evidence type="ECO:0000313" key="4">
    <source>
        <dbReference type="Proteomes" id="UP000324233"/>
    </source>
</evidence>
<feature type="transmembrane region" description="Helical" evidence="1">
    <location>
        <begin position="68"/>
        <end position="86"/>
    </location>
</feature>
<proteinExistence type="predicted"/>